<comment type="caution">
    <text evidence="2">The sequence shown here is derived from an EMBL/GenBank/DDBJ whole genome shotgun (WGS) entry which is preliminary data.</text>
</comment>
<dbReference type="OrthoDB" id="2017405at2759"/>
<organism evidence="2 3">
    <name type="scientific">Zizania palustris</name>
    <name type="common">Northern wild rice</name>
    <dbReference type="NCBI Taxonomy" id="103762"/>
    <lineage>
        <taxon>Eukaryota</taxon>
        <taxon>Viridiplantae</taxon>
        <taxon>Streptophyta</taxon>
        <taxon>Embryophyta</taxon>
        <taxon>Tracheophyta</taxon>
        <taxon>Spermatophyta</taxon>
        <taxon>Magnoliopsida</taxon>
        <taxon>Liliopsida</taxon>
        <taxon>Poales</taxon>
        <taxon>Poaceae</taxon>
        <taxon>BOP clade</taxon>
        <taxon>Oryzoideae</taxon>
        <taxon>Oryzeae</taxon>
        <taxon>Zizaniinae</taxon>
        <taxon>Zizania</taxon>
    </lineage>
</organism>
<evidence type="ECO:0000256" key="1">
    <source>
        <dbReference type="SAM" id="MobiDB-lite"/>
    </source>
</evidence>
<sequence length="150" mass="16728">MARSVMYVSSGEVERIMEKPGAGGGGGGTPPPPRLDCIKCCDALWFCYSPYHQMQSYYRSGEFDSCFGKWGDLIDCLSLKTKRRAEVEEILLARERDSRTSGPSAPSTRRPTTGGGYSRTSSSCRRRRPPVPLPPLPVRRRLPSPVFLER</sequence>
<feature type="region of interest" description="Disordered" evidence="1">
    <location>
        <begin position="93"/>
        <end position="150"/>
    </location>
</feature>
<reference evidence="2" key="2">
    <citation type="submission" date="2021-02" db="EMBL/GenBank/DDBJ databases">
        <authorList>
            <person name="Kimball J.A."/>
            <person name="Haas M.W."/>
            <person name="Macchietto M."/>
            <person name="Kono T."/>
            <person name="Duquette J."/>
            <person name="Shao M."/>
        </authorList>
    </citation>
    <scope>NUCLEOTIDE SEQUENCE</scope>
    <source>
        <tissue evidence="2">Fresh leaf tissue</tissue>
    </source>
</reference>
<dbReference type="PANTHER" id="PTHR28052">
    <property type="entry name" value="UPF0545 PROTEIN C22ORF39"/>
    <property type="match status" value="1"/>
</dbReference>
<protein>
    <submittedName>
        <fullName evidence="2">Uncharacterized protein</fullName>
    </submittedName>
</protein>
<dbReference type="Proteomes" id="UP000729402">
    <property type="component" value="Unassembled WGS sequence"/>
</dbReference>
<dbReference type="PANTHER" id="PTHR28052:SF1">
    <property type="entry name" value="UPF0545 PROTEIN C22ORF39"/>
    <property type="match status" value="1"/>
</dbReference>
<name>A0A8J5VV45_ZIZPA</name>
<dbReference type="InterPro" id="IPR021475">
    <property type="entry name" value="Pants/Emi1-like"/>
</dbReference>
<reference evidence="2" key="1">
    <citation type="journal article" date="2021" name="bioRxiv">
        <title>Whole Genome Assembly and Annotation of Northern Wild Rice, Zizania palustris L., Supports a Whole Genome Duplication in the Zizania Genus.</title>
        <authorList>
            <person name="Haas M."/>
            <person name="Kono T."/>
            <person name="Macchietto M."/>
            <person name="Millas R."/>
            <person name="McGilp L."/>
            <person name="Shao M."/>
            <person name="Duquette J."/>
            <person name="Hirsch C.N."/>
            <person name="Kimball J."/>
        </authorList>
    </citation>
    <scope>NUCLEOTIDE SEQUENCE</scope>
    <source>
        <tissue evidence="2">Fresh leaf tissue</tissue>
    </source>
</reference>
<evidence type="ECO:0000313" key="2">
    <source>
        <dbReference type="EMBL" id="KAG8057424.1"/>
    </source>
</evidence>
<dbReference type="EMBL" id="JAAALK010000287">
    <property type="protein sequence ID" value="KAG8057424.1"/>
    <property type="molecule type" value="Genomic_DNA"/>
</dbReference>
<dbReference type="AlphaFoldDB" id="A0A8J5VV45"/>
<evidence type="ECO:0000313" key="3">
    <source>
        <dbReference type="Proteomes" id="UP000729402"/>
    </source>
</evidence>
<proteinExistence type="predicted"/>
<accession>A0A8J5VV45</accession>
<keyword evidence="3" id="KW-1185">Reference proteome</keyword>
<feature type="compositionally biased region" description="Low complexity" evidence="1">
    <location>
        <begin position="106"/>
        <end position="123"/>
    </location>
</feature>
<gene>
    <name evidence="2" type="ORF">GUJ93_ZPchr0002g26336</name>
</gene>
<dbReference type="Pfam" id="PF11326">
    <property type="entry name" value="PANTS-like"/>
    <property type="match status" value="1"/>
</dbReference>